<evidence type="ECO:0000313" key="3">
    <source>
        <dbReference type="Proteomes" id="UP000784128"/>
    </source>
</evidence>
<keyword evidence="1" id="KW-1133">Transmembrane helix</keyword>
<organism evidence="2 3">
    <name type="scientific">Pelotalea chapellei</name>
    <dbReference type="NCBI Taxonomy" id="44671"/>
    <lineage>
        <taxon>Bacteria</taxon>
        <taxon>Pseudomonadati</taxon>
        <taxon>Thermodesulfobacteriota</taxon>
        <taxon>Desulfuromonadia</taxon>
        <taxon>Geobacterales</taxon>
        <taxon>Geobacteraceae</taxon>
        <taxon>Pelotalea</taxon>
    </lineage>
</organism>
<feature type="transmembrane region" description="Helical" evidence="1">
    <location>
        <begin position="7"/>
        <end position="29"/>
    </location>
</feature>
<gene>
    <name evidence="2" type="ORF">KJB30_00965</name>
</gene>
<evidence type="ECO:0000256" key="1">
    <source>
        <dbReference type="SAM" id="Phobius"/>
    </source>
</evidence>
<dbReference type="EMBL" id="JAHDYS010000001">
    <property type="protein sequence ID" value="MBT1070345.1"/>
    <property type="molecule type" value="Genomic_DNA"/>
</dbReference>
<dbReference type="InterPro" id="IPR038354">
    <property type="entry name" value="VKOR_sf"/>
</dbReference>
<feature type="transmembrane region" description="Helical" evidence="1">
    <location>
        <begin position="49"/>
        <end position="68"/>
    </location>
</feature>
<name>A0ABS5U3X0_9BACT</name>
<dbReference type="Gene3D" id="1.20.1440.130">
    <property type="entry name" value="VKOR domain"/>
    <property type="match status" value="1"/>
</dbReference>
<dbReference type="Proteomes" id="UP000784128">
    <property type="component" value="Unassembled WGS sequence"/>
</dbReference>
<sequence>MQQRVPIVLLALAGFAIAGYLSLFQMNIISSIWEPLFGSGSRRILTSSISHLLPIPDAALGAAGICLMR</sequence>
<keyword evidence="3" id="KW-1185">Reference proteome</keyword>
<evidence type="ECO:0000313" key="2">
    <source>
        <dbReference type="EMBL" id="MBT1070345.1"/>
    </source>
</evidence>
<protein>
    <submittedName>
        <fullName evidence="2">Uncharacterized protein</fullName>
    </submittedName>
</protein>
<proteinExistence type="predicted"/>
<reference evidence="2 3" key="1">
    <citation type="submission" date="2021-05" db="EMBL/GenBank/DDBJ databases">
        <title>The draft genome of Geobacter chapellei DSM 13688.</title>
        <authorList>
            <person name="Xu Z."/>
            <person name="Masuda Y."/>
            <person name="Itoh H."/>
            <person name="Senoo K."/>
        </authorList>
    </citation>
    <scope>NUCLEOTIDE SEQUENCE [LARGE SCALE GENOMIC DNA]</scope>
    <source>
        <strain evidence="2 3">DSM 13688</strain>
    </source>
</reference>
<comment type="caution">
    <text evidence="2">The sequence shown here is derived from an EMBL/GenBank/DDBJ whole genome shotgun (WGS) entry which is preliminary data.</text>
</comment>
<keyword evidence="1" id="KW-0812">Transmembrane</keyword>
<keyword evidence="1" id="KW-0472">Membrane</keyword>
<accession>A0ABS5U3X0</accession>
<dbReference type="RefSeq" id="WP_214296050.1">
    <property type="nucleotide sequence ID" value="NZ_JAHDYS010000001.1"/>
</dbReference>